<dbReference type="InterPro" id="IPR019288">
    <property type="entry name" value="3'-5'_exonuclease_PolB-like"/>
</dbReference>
<dbReference type="CDD" id="cd05782">
    <property type="entry name" value="DNA_polB_like1_exo"/>
    <property type="match status" value="1"/>
</dbReference>
<dbReference type="SUPFAM" id="SSF53098">
    <property type="entry name" value="Ribonuclease H-like"/>
    <property type="match status" value="1"/>
</dbReference>
<dbReference type="Pfam" id="PF10108">
    <property type="entry name" value="DNA_pol_B_exo2"/>
    <property type="match status" value="1"/>
</dbReference>
<keyword evidence="4" id="KW-1185">Reference proteome</keyword>
<keyword evidence="3" id="KW-0378">Hydrolase</keyword>
<dbReference type="EMBL" id="JAQYXL010000001">
    <property type="protein sequence ID" value="MEN3229057.1"/>
    <property type="molecule type" value="Genomic_DNA"/>
</dbReference>
<evidence type="ECO:0000256" key="1">
    <source>
        <dbReference type="SAM" id="MobiDB-lite"/>
    </source>
</evidence>
<feature type="region of interest" description="Disordered" evidence="1">
    <location>
        <begin position="1"/>
        <end position="59"/>
    </location>
</feature>
<dbReference type="InterPro" id="IPR012337">
    <property type="entry name" value="RNaseH-like_sf"/>
</dbReference>
<protein>
    <submittedName>
        <fullName evidence="3">3'-5' exonuclease</fullName>
    </submittedName>
</protein>
<dbReference type="GO" id="GO:0004527">
    <property type="term" value="F:exonuclease activity"/>
    <property type="evidence" value="ECO:0007669"/>
    <property type="project" value="UniProtKB-KW"/>
</dbReference>
<dbReference type="RefSeq" id="WP_345971101.1">
    <property type="nucleotide sequence ID" value="NZ_JAQYXL010000001.1"/>
</dbReference>
<reference evidence="3 4" key="1">
    <citation type="journal article" date="2023" name="PLoS ONE">
        <title>Complete genome assembly of Hawai'i environmental nontuberculous mycobacteria reveals unexpected co-isolation with methylobacteria.</title>
        <authorList>
            <person name="Hendrix J."/>
            <person name="Epperson L.E."/>
            <person name="Tong E.I."/>
            <person name="Chan Y.L."/>
            <person name="Hasan N.A."/>
            <person name="Dawrs S.N."/>
            <person name="Norton G.J."/>
            <person name="Virdi R."/>
            <person name="Crooks J.L."/>
            <person name="Chan E.D."/>
            <person name="Honda J.R."/>
            <person name="Strong M."/>
        </authorList>
    </citation>
    <scope>NUCLEOTIDE SEQUENCE [LARGE SCALE GENOMIC DNA]</scope>
    <source>
        <strain evidence="3 4">NJH_HI01</strain>
    </source>
</reference>
<comment type="caution">
    <text evidence="3">The sequence shown here is derived from an EMBL/GenBank/DDBJ whole genome shotgun (WGS) entry which is preliminary data.</text>
</comment>
<name>A0ABU9ZC90_9HYPH</name>
<feature type="compositionally biased region" description="Low complexity" evidence="1">
    <location>
        <begin position="20"/>
        <end position="59"/>
    </location>
</feature>
<feature type="domain" description="Predicted 3'-5' exonuclease PolB-like" evidence="2">
    <location>
        <begin position="87"/>
        <end position="304"/>
    </location>
</feature>
<dbReference type="Gene3D" id="3.30.420.10">
    <property type="entry name" value="Ribonuclease H-like superfamily/Ribonuclease H"/>
    <property type="match status" value="1"/>
</dbReference>
<accession>A0ABU9ZC90</accession>
<organism evidence="3 4">
    <name type="scientific">Methylorubrum rhodesianum</name>
    <dbReference type="NCBI Taxonomy" id="29427"/>
    <lineage>
        <taxon>Bacteria</taxon>
        <taxon>Pseudomonadati</taxon>
        <taxon>Pseudomonadota</taxon>
        <taxon>Alphaproteobacteria</taxon>
        <taxon>Hyphomicrobiales</taxon>
        <taxon>Methylobacteriaceae</taxon>
        <taxon>Methylorubrum</taxon>
    </lineage>
</organism>
<proteinExistence type="predicted"/>
<sequence length="327" mass="35301">MSLHSSANAPARRGPPAPRGPARLAAAGPALLDGRAPPAVPQARGPGRAEAGAGAAESPGPHQALLVLDIETVPDTEQVPAGWPSEKFPKAAWHKVVAVSFVEAAIARDAATGTEAYRVRSCRSGGEPGWDEERLLRAFWKFFAAGRYRVVTWNGRSFDLPTLLLRSMMHGIAVPSWYRRGTKWDGYGHRYAVDWHADLMEAMAEFGACARLTLEEAAGLLALPGKMGEHGSEVAALIARGEIGRVRAYCETDCLNLFVVYLRWAHLTGRTSSEAHDAAVDGLIRYLGAERAGRPHLGGFVDAWRRASERRPAFVSRPAQAWPAVTG</sequence>
<evidence type="ECO:0000313" key="4">
    <source>
        <dbReference type="Proteomes" id="UP001404845"/>
    </source>
</evidence>
<keyword evidence="3" id="KW-0540">Nuclease</keyword>
<keyword evidence="3" id="KW-0269">Exonuclease</keyword>
<dbReference type="Proteomes" id="UP001404845">
    <property type="component" value="Unassembled WGS sequence"/>
</dbReference>
<dbReference type="InterPro" id="IPR036397">
    <property type="entry name" value="RNaseH_sf"/>
</dbReference>
<gene>
    <name evidence="3" type="ORF">PUR21_15675</name>
</gene>
<evidence type="ECO:0000313" key="3">
    <source>
        <dbReference type="EMBL" id="MEN3229057.1"/>
    </source>
</evidence>
<evidence type="ECO:0000259" key="2">
    <source>
        <dbReference type="Pfam" id="PF10108"/>
    </source>
</evidence>